<reference evidence="8" key="1">
    <citation type="submission" date="2020-02" db="EMBL/GenBank/DDBJ databases">
        <authorList>
            <person name="Meier V. D."/>
        </authorList>
    </citation>
    <scope>NUCLEOTIDE SEQUENCE</scope>
    <source>
        <strain evidence="8">AVDCRST_MAG49</strain>
    </source>
</reference>
<dbReference type="PANTHER" id="PTHR10491:SF4">
    <property type="entry name" value="METHIONINE ADENOSYLTRANSFERASE 2 SUBUNIT BETA"/>
    <property type="match status" value="1"/>
</dbReference>
<dbReference type="EMBL" id="CADCWG010000125">
    <property type="protein sequence ID" value="CAA9552281.1"/>
    <property type="molecule type" value="Genomic_DNA"/>
</dbReference>
<keyword evidence="6" id="KW-0521">NADP</keyword>
<dbReference type="NCBIfam" id="TIGR01214">
    <property type="entry name" value="rmlD"/>
    <property type="match status" value="1"/>
</dbReference>
<dbReference type="InterPro" id="IPR029903">
    <property type="entry name" value="RmlD-like-bd"/>
</dbReference>
<keyword evidence="6 8" id="KW-0560">Oxidoreductase</keyword>
<evidence type="ECO:0000256" key="2">
    <source>
        <dbReference type="ARBA" id="ARBA00010944"/>
    </source>
</evidence>
<evidence type="ECO:0000256" key="1">
    <source>
        <dbReference type="ARBA" id="ARBA00004781"/>
    </source>
</evidence>
<dbReference type="CDD" id="cd05254">
    <property type="entry name" value="dTDP_HR_like_SDR_e"/>
    <property type="match status" value="1"/>
</dbReference>
<dbReference type="UniPathway" id="UPA00124"/>
<dbReference type="GO" id="GO:0005829">
    <property type="term" value="C:cytosol"/>
    <property type="evidence" value="ECO:0007669"/>
    <property type="project" value="TreeGrafter"/>
</dbReference>
<accession>A0A6J4ULE2</accession>
<dbReference type="InterPro" id="IPR036291">
    <property type="entry name" value="NAD(P)-bd_dom_sf"/>
</dbReference>
<dbReference type="GO" id="GO:0008831">
    <property type="term" value="F:dTDP-4-dehydrorhamnose reductase activity"/>
    <property type="evidence" value="ECO:0007669"/>
    <property type="project" value="UniProtKB-EC"/>
</dbReference>
<gene>
    <name evidence="8" type="ORF">AVDCRST_MAG49-1899</name>
</gene>
<evidence type="ECO:0000256" key="6">
    <source>
        <dbReference type="RuleBase" id="RU364082"/>
    </source>
</evidence>
<comment type="catalytic activity">
    <reaction evidence="5">
        <text>dTDP-beta-L-rhamnose + NADP(+) = dTDP-4-dehydro-beta-L-rhamnose + NADPH + H(+)</text>
        <dbReference type="Rhea" id="RHEA:21796"/>
        <dbReference type="ChEBI" id="CHEBI:15378"/>
        <dbReference type="ChEBI" id="CHEBI:57510"/>
        <dbReference type="ChEBI" id="CHEBI:57783"/>
        <dbReference type="ChEBI" id="CHEBI:58349"/>
        <dbReference type="ChEBI" id="CHEBI:62830"/>
        <dbReference type="EC" id="1.1.1.133"/>
    </reaction>
</comment>
<comment type="function">
    <text evidence="6">Catalyzes the reduction of dTDP-6-deoxy-L-lyxo-4-hexulose to yield dTDP-L-rhamnose.</text>
</comment>
<name>A0A6J4ULE2_9BACT</name>
<comment type="pathway">
    <text evidence="1 6">Carbohydrate biosynthesis; dTDP-L-rhamnose biosynthesis.</text>
</comment>
<protein>
    <recommendedName>
        <fullName evidence="4 6">dTDP-4-dehydrorhamnose reductase</fullName>
        <ecNumber evidence="3 6">1.1.1.133</ecNumber>
    </recommendedName>
</protein>
<evidence type="ECO:0000259" key="7">
    <source>
        <dbReference type="Pfam" id="PF04321"/>
    </source>
</evidence>
<feature type="domain" description="RmlD-like substrate binding" evidence="7">
    <location>
        <begin position="19"/>
        <end position="305"/>
    </location>
</feature>
<dbReference type="AlphaFoldDB" id="A0A6J4ULE2"/>
<dbReference type="SUPFAM" id="SSF51735">
    <property type="entry name" value="NAD(P)-binding Rossmann-fold domains"/>
    <property type="match status" value="1"/>
</dbReference>
<evidence type="ECO:0000313" key="8">
    <source>
        <dbReference type="EMBL" id="CAA9552281.1"/>
    </source>
</evidence>
<dbReference type="PANTHER" id="PTHR10491">
    <property type="entry name" value="DTDP-4-DEHYDRORHAMNOSE REDUCTASE"/>
    <property type="match status" value="1"/>
</dbReference>
<dbReference type="GO" id="GO:0019305">
    <property type="term" value="P:dTDP-rhamnose biosynthetic process"/>
    <property type="evidence" value="ECO:0007669"/>
    <property type="project" value="UniProtKB-UniPathway"/>
</dbReference>
<proteinExistence type="inferred from homology"/>
<dbReference type="Gene3D" id="3.40.50.720">
    <property type="entry name" value="NAD(P)-binding Rossmann-like Domain"/>
    <property type="match status" value="1"/>
</dbReference>
<dbReference type="EC" id="1.1.1.133" evidence="3 6"/>
<comment type="similarity">
    <text evidence="2 6">Belongs to the dTDP-4-dehydrorhamnose reductase family.</text>
</comment>
<evidence type="ECO:0000256" key="4">
    <source>
        <dbReference type="ARBA" id="ARBA00017099"/>
    </source>
</evidence>
<dbReference type="Pfam" id="PF04321">
    <property type="entry name" value="RmlD_sub_bind"/>
    <property type="match status" value="1"/>
</dbReference>
<evidence type="ECO:0000256" key="5">
    <source>
        <dbReference type="ARBA" id="ARBA00048200"/>
    </source>
</evidence>
<organism evidence="8">
    <name type="scientific">uncultured Thermomicrobiales bacterium</name>
    <dbReference type="NCBI Taxonomy" id="1645740"/>
    <lineage>
        <taxon>Bacteria</taxon>
        <taxon>Pseudomonadati</taxon>
        <taxon>Thermomicrobiota</taxon>
        <taxon>Thermomicrobia</taxon>
        <taxon>Thermomicrobiales</taxon>
        <taxon>environmental samples</taxon>
    </lineage>
</organism>
<evidence type="ECO:0000256" key="3">
    <source>
        <dbReference type="ARBA" id="ARBA00012929"/>
    </source>
</evidence>
<sequence length="319" mass="31528">MMGVGSTDAAPAAASLRGMRVVVTGAGGQLGGFLVPALAAAGATPVGFGSRPGPGGAVPVDVTDEAAVLAAIAAARPDAVIHAAAYTDVDGCERDPARAEAVNGAGSAHVAAAAVATGAHLVAVGTDFVFPGDGGAPYAEDSPPAPLSAYGASKLSGERAVLAASPGFAVARTAWVWGGPGKHFPRTVVRTLRDRGEMEVVADETGCPTHAGDLADALVALLAVRAGGIVHLTNAGRATRFALARAVAVAAGLDPASVRSTTTEAFLARYPLPARRPADSTLANTRAAGLGIRPRPWDEAVSAHVPALAAELGLAASPR</sequence>
<dbReference type="InterPro" id="IPR005913">
    <property type="entry name" value="dTDP_dehydrorham_reduct"/>
</dbReference>